<organism evidence="1 2">
    <name type="scientific">Spiroplasma taiwanense CT-1</name>
    <dbReference type="NCBI Taxonomy" id="1276220"/>
    <lineage>
        <taxon>Bacteria</taxon>
        <taxon>Bacillati</taxon>
        <taxon>Mycoplasmatota</taxon>
        <taxon>Mollicutes</taxon>
        <taxon>Entomoplasmatales</taxon>
        <taxon>Spiroplasmataceae</taxon>
        <taxon>Spiroplasma</taxon>
    </lineage>
</organism>
<keyword evidence="2" id="KW-1185">Reference proteome</keyword>
<dbReference type="KEGG" id="stai:STAIW_v1c06540"/>
<protein>
    <submittedName>
        <fullName evidence="1">Uncharacterized protein</fullName>
    </submittedName>
</protein>
<dbReference type="PATRIC" id="fig|1276220.3.peg.667"/>
<accession>S5LZW7</accession>
<dbReference type="AlphaFoldDB" id="S5LZW7"/>
<name>S5LZW7_9MOLU</name>
<reference evidence="1 2" key="1">
    <citation type="journal article" date="2013" name="Genome Biol. Evol.">
        <title>Comparison of metabolic capacities and inference of gene content evolution in mosquito-associated Spiroplasma diminutum and S. taiwanense.</title>
        <authorList>
            <person name="Lo W.S."/>
            <person name="Ku C."/>
            <person name="Chen L.L."/>
            <person name="Chang T.H."/>
            <person name="Kuo C.H."/>
        </authorList>
    </citation>
    <scope>NUCLEOTIDE SEQUENCE [LARGE SCALE GENOMIC DNA]</scope>
    <source>
        <strain evidence="1">CT-1</strain>
    </source>
</reference>
<proteinExistence type="predicted"/>
<dbReference type="HOGENOM" id="CLU_1115229_0_0_14"/>
<evidence type="ECO:0000313" key="2">
    <source>
        <dbReference type="Proteomes" id="UP000014984"/>
    </source>
</evidence>
<gene>
    <name evidence="1" type="ORF">STAIW_v1c06540</name>
</gene>
<dbReference type="RefSeq" id="WP_020834411.1">
    <property type="nucleotide sequence ID" value="NC_021846.1"/>
</dbReference>
<evidence type="ECO:0000313" key="1">
    <source>
        <dbReference type="EMBL" id="AGR41272.1"/>
    </source>
</evidence>
<dbReference type="STRING" id="1276220.STAIW_v1c06540"/>
<dbReference type="EMBL" id="CP005074">
    <property type="protein sequence ID" value="AGR41272.1"/>
    <property type="molecule type" value="Genomic_DNA"/>
</dbReference>
<dbReference type="Proteomes" id="UP000014984">
    <property type="component" value="Chromosome"/>
</dbReference>
<sequence length="249" mass="29725">MNECHFNINEIKTEKFDIILNYSSNGFKTSNENIIEVKNDGQKNWFHLEGVKNYKKLKLSFNIIENTIFKSDYLNFSNKSKFTLHGYFEIGWENNDLYVIGLNNKLPEYYEKLFISEATTNSFNWITLYINSNFNAKKMKISVDEKSKKGWCNTEVNDCKVMVKESLFLRVENYIPKNKNERQFELWRNRSFINDYENSNQKNIIEQQDGNNYIIEIPYFGFKEDFIIVPIVDLDLQIHKLTLETLFKI</sequence>